<dbReference type="Pfam" id="PF07366">
    <property type="entry name" value="SnoaL"/>
    <property type="match status" value="1"/>
</dbReference>
<evidence type="ECO:0008006" key="3">
    <source>
        <dbReference type="Google" id="ProtNLM"/>
    </source>
</evidence>
<reference evidence="1 2" key="1">
    <citation type="submission" date="2018-10" db="EMBL/GenBank/DDBJ databases">
        <title>Kocuria tytonicola, new bacteria from the preen glands of American barn owls (Tyto furcata).</title>
        <authorList>
            <person name="Braun M.S."/>
            <person name="Wang E."/>
            <person name="Zimmermann S."/>
            <person name="Boutin S."/>
            <person name="Wagner H."/>
            <person name="Wink M."/>
        </authorList>
    </citation>
    <scope>NUCLEOTIDE SEQUENCE [LARGE SCALE GENOMIC DNA]</scope>
    <source>
        <strain evidence="1 2">473</strain>
    </source>
</reference>
<dbReference type="Proteomes" id="UP000277871">
    <property type="component" value="Unassembled WGS sequence"/>
</dbReference>
<evidence type="ECO:0000313" key="1">
    <source>
        <dbReference type="EMBL" id="RLY93737.1"/>
    </source>
</evidence>
<accession>A0A3L9L9J3</accession>
<name>A0A3L9L9J3_9MICC</name>
<dbReference type="AlphaFoldDB" id="A0A3L9L9J3"/>
<dbReference type="InterPro" id="IPR009959">
    <property type="entry name" value="Cyclase_SnoaL-like"/>
</dbReference>
<evidence type="ECO:0000313" key="2">
    <source>
        <dbReference type="Proteomes" id="UP000277871"/>
    </source>
</evidence>
<comment type="caution">
    <text evidence="1">The sequence shown here is derived from an EMBL/GenBank/DDBJ whole genome shotgun (WGS) entry which is preliminary data.</text>
</comment>
<dbReference type="RefSeq" id="WP_121863792.1">
    <property type="nucleotide sequence ID" value="NZ_RDEX01000001.1"/>
</dbReference>
<gene>
    <name evidence="1" type="ORF">EAE32_00300</name>
</gene>
<organism evidence="1 2">
    <name type="scientific">Kocuria tytonicola</name>
    <dbReference type="NCBI Taxonomy" id="2055946"/>
    <lineage>
        <taxon>Bacteria</taxon>
        <taxon>Bacillati</taxon>
        <taxon>Actinomycetota</taxon>
        <taxon>Actinomycetes</taxon>
        <taxon>Micrococcales</taxon>
        <taxon>Micrococcaceae</taxon>
        <taxon>Kocuria</taxon>
    </lineage>
</organism>
<protein>
    <recommendedName>
        <fullName evidence="3">Nuclear transport factor 2 family protein</fullName>
    </recommendedName>
</protein>
<proteinExistence type="predicted"/>
<dbReference type="InterPro" id="IPR032710">
    <property type="entry name" value="NTF2-like_dom_sf"/>
</dbReference>
<sequence>MADLKNLTEQEQANLELAKEYMRIAYTPGEASADAVAHLCAPGNTFVGPTTFPGTETLEQYADVHGELMTKLDDLHFVSFDVEFVKDDRVALRYTAQGTHKGAPHGDIQPTGRQATWTACALFRAKDGKLTEFVKEWNKLPMWEQLGWPIEECLTYND</sequence>
<keyword evidence="2" id="KW-1185">Reference proteome</keyword>
<dbReference type="EMBL" id="RDEX01000001">
    <property type="protein sequence ID" value="RLY93737.1"/>
    <property type="molecule type" value="Genomic_DNA"/>
</dbReference>
<dbReference type="Gene3D" id="3.10.450.50">
    <property type="match status" value="1"/>
</dbReference>
<dbReference type="GO" id="GO:0030638">
    <property type="term" value="P:polyketide metabolic process"/>
    <property type="evidence" value="ECO:0007669"/>
    <property type="project" value="InterPro"/>
</dbReference>
<dbReference type="SUPFAM" id="SSF54427">
    <property type="entry name" value="NTF2-like"/>
    <property type="match status" value="1"/>
</dbReference>